<evidence type="ECO:0000313" key="3">
    <source>
        <dbReference type="Proteomes" id="UP000037395"/>
    </source>
</evidence>
<dbReference type="EMBL" id="JPRF03000097">
    <property type="protein sequence ID" value="OEV32330.1"/>
    <property type="molecule type" value="Genomic_DNA"/>
</dbReference>
<evidence type="ECO:0000313" key="2">
    <source>
        <dbReference type="EMBL" id="OEV32330.1"/>
    </source>
</evidence>
<gene>
    <name evidence="2" type="ORF">HS99_0016640</name>
</gene>
<feature type="compositionally biased region" description="Basic and acidic residues" evidence="1">
    <location>
        <begin position="1"/>
        <end position="25"/>
    </location>
</feature>
<organism evidence="2 3">
    <name type="scientific">Kitasatospora aureofaciens</name>
    <name type="common">Streptomyces aureofaciens</name>
    <dbReference type="NCBI Taxonomy" id="1894"/>
    <lineage>
        <taxon>Bacteria</taxon>
        <taxon>Bacillati</taxon>
        <taxon>Actinomycetota</taxon>
        <taxon>Actinomycetes</taxon>
        <taxon>Kitasatosporales</taxon>
        <taxon>Streptomycetaceae</taxon>
        <taxon>Kitasatospora</taxon>
    </lineage>
</organism>
<sequence length="86" mass="9626">MARPLSRERFAARPHDLRGRHRDTNQSHLRPHSGGCTPLELRRRTPELVLDHCVTGTQQQAAADAPALKCEVLRAMPDAVDHGTDR</sequence>
<reference evidence="2" key="1">
    <citation type="submission" date="2016-08" db="EMBL/GenBank/DDBJ databases">
        <title>Sequencing, Assembly and Comparative Genomics of S. aureofaciens ATCC 10762.</title>
        <authorList>
            <person name="Gradnigo J.S."/>
            <person name="Johnson N."/>
            <person name="Somerville G.A."/>
        </authorList>
    </citation>
    <scope>NUCLEOTIDE SEQUENCE [LARGE SCALE GENOMIC DNA]</scope>
    <source>
        <strain evidence="2">ATCC 10762</strain>
    </source>
</reference>
<name>A0A1E7MV67_KITAU</name>
<protein>
    <submittedName>
        <fullName evidence="2">Uncharacterized protein</fullName>
    </submittedName>
</protein>
<dbReference type="Proteomes" id="UP000037395">
    <property type="component" value="Unassembled WGS sequence"/>
</dbReference>
<feature type="region of interest" description="Disordered" evidence="1">
    <location>
        <begin position="1"/>
        <end position="40"/>
    </location>
</feature>
<keyword evidence="3" id="KW-1185">Reference proteome</keyword>
<comment type="caution">
    <text evidence="2">The sequence shown here is derived from an EMBL/GenBank/DDBJ whole genome shotgun (WGS) entry which is preliminary data.</text>
</comment>
<proteinExistence type="predicted"/>
<accession>A0A1E7MV67</accession>
<evidence type="ECO:0000256" key="1">
    <source>
        <dbReference type="SAM" id="MobiDB-lite"/>
    </source>
</evidence>
<dbReference type="AlphaFoldDB" id="A0A1E7MV67"/>